<evidence type="ECO:0000259" key="10">
    <source>
        <dbReference type="Pfam" id="PF25198"/>
    </source>
</evidence>
<proteinExistence type="inferred from homology"/>
<evidence type="ECO:0000256" key="3">
    <source>
        <dbReference type="ARBA" id="ARBA00022544"/>
    </source>
</evidence>
<evidence type="ECO:0000256" key="4">
    <source>
        <dbReference type="ARBA" id="ARBA00022729"/>
    </source>
</evidence>
<dbReference type="RefSeq" id="WP_216439844.1">
    <property type="nucleotide sequence ID" value="NZ_JAHLQF010000003.1"/>
</dbReference>
<accession>A0ABS6ELG4</accession>
<dbReference type="InterPro" id="IPR008844">
    <property type="entry name" value="Spore_GerAC-like"/>
</dbReference>
<keyword evidence="12" id="KW-1185">Reference proteome</keyword>
<sequence length="369" mass="42153">MKKILVSLILCMCFLLNGCFNYTDINRVLFSTSIIIDIDEDNNPIVYVETFKPYRSARSGSEKGERIVYKGKGKTIFEAIRTIGLSTSYKINATQNKALIFTEKAAAYGIHDFIDLIGRDQEFILRQYVAVYRGDVERLLSAHIKSEEYIGIFITDLIDNIGTSSRAIKLTINDYFNERLKPGRTTVITLLEMSKDQLEELLIINGGAIMKYDKLVADIPLHESQGYNFLINRVKTGTLEIPYSDEENKYVTLEIKNSNTKTNMEYDGENLKLIKTINVRTTVGETQSKLNFTPENLENISRGAEDNIIRATKDVFETYKNNNLDIFNLERDFKIRYPHANSENILEKTTLDVNVKVVIEGSSTRQGFH</sequence>
<keyword evidence="6" id="KW-0564">Palmitate</keyword>
<dbReference type="NCBIfam" id="TIGR02887">
    <property type="entry name" value="spore_ger_x_C"/>
    <property type="match status" value="1"/>
</dbReference>
<keyword evidence="3" id="KW-0309">Germination</keyword>
<dbReference type="PANTHER" id="PTHR35789">
    <property type="entry name" value="SPORE GERMINATION PROTEIN B3"/>
    <property type="match status" value="1"/>
</dbReference>
<dbReference type="InterPro" id="IPR046953">
    <property type="entry name" value="Spore_GerAC-like_C"/>
</dbReference>
<keyword evidence="7" id="KW-0449">Lipoprotein</keyword>
<evidence type="ECO:0000256" key="8">
    <source>
        <dbReference type="SAM" id="SignalP"/>
    </source>
</evidence>
<name>A0ABS6ELG4_9CLOT</name>
<dbReference type="Pfam" id="PF05504">
    <property type="entry name" value="Spore_GerAC"/>
    <property type="match status" value="1"/>
</dbReference>
<dbReference type="Proteomes" id="UP000726170">
    <property type="component" value="Unassembled WGS sequence"/>
</dbReference>
<organism evidence="11 12">
    <name type="scientific">Clostridium mobile</name>
    <dbReference type="NCBI Taxonomy" id="2841512"/>
    <lineage>
        <taxon>Bacteria</taxon>
        <taxon>Bacillati</taxon>
        <taxon>Bacillota</taxon>
        <taxon>Clostridia</taxon>
        <taxon>Eubacteriales</taxon>
        <taxon>Clostridiaceae</taxon>
        <taxon>Clostridium</taxon>
    </lineage>
</organism>
<evidence type="ECO:0000256" key="6">
    <source>
        <dbReference type="ARBA" id="ARBA00023139"/>
    </source>
</evidence>
<dbReference type="PANTHER" id="PTHR35789:SF1">
    <property type="entry name" value="SPORE GERMINATION PROTEIN B3"/>
    <property type="match status" value="1"/>
</dbReference>
<keyword evidence="4 8" id="KW-0732">Signal</keyword>
<reference evidence="11 12" key="1">
    <citation type="submission" date="2021-06" db="EMBL/GenBank/DDBJ databases">
        <authorList>
            <person name="Sun Q."/>
            <person name="Li D."/>
        </authorList>
    </citation>
    <scope>NUCLEOTIDE SEQUENCE [LARGE SCALE GENOMIC DNA]</scope>
    <source>
        <strain evidence="11 12">MSJ-11</strain>
    </source>
</reference>
<evidence type="ECO:0000256" key="2">
    <source>
        <dbReference type="ARBA" id="ARBA00007886"/>
    </source>
</evidence>
<feature type="chain" id="PRO_5046032560" evidence="8">
    <location>
        <begin position="23"/>
        <end position="369"/>
    </location>
</feature>
<dbReference type="Pfam" id="PF25198">
    <property type="entry name" value="Spore_GerAC_N"/>
    <property type="match status" value="1"/>
</dbReference>
<comment type="subcellular location">
    <subcellularLocation>
        <location evidence="1">Membrane</location>
        <topology evidence="1">Lipid-anchor</topology>
    </subcellularLocation>
</comment>
<evidence type="ECO:0000313" key="12">
    <source>
        <dbReference type="Proteomes" id="UP000726170"/>
    </source>
</evidence>
<evidence type="ECO:0000313" key="11">
    <source>
        <dbReference type="EMBL" id="MBU5485290.1"/>
    </source>
</evidence>
<dbReference type="InterPro" id="IPR057336">
    <property type="entry name" value="GerAC_N"/>
</dbReference>
<feature type="signal peptide" evidence="8">
    <location>
        <begin position="1"/>
        <end position="22"/>
    </location>
</feature>
<evidence type="ECO:0000256" key="1">
    <source>
        <dbReference type="ARBA" id="ARBA00004635"/>
    </source>
</evidence>
<comment type="similarity">
    <text evidence="2">Belongs to the GerABKC lipoprotein family.</text>
</comment>
<keyword evidence="5" id="KW-0472">Membrane</keyword>
<feature type="domain" description="Spore germination GerAC-like C-terminal" evidence="9">
    <location>
        <begin position="205"/>
        <end position="361"/>
    </location>
</feature>
<dbReference type="EMBL" id="JAHLQF010000003">
    <property type="protein sequence ID" value="MBU5485290.1"/>
    <property type="molecule type" value="Genomic_DNA"/>
</dbReference>
<evidence type="ECO:0000256" key="7">
    <source>
        <dbReference type="ARBA" id="ARBA00023288"/>
    </source>
</evidence>
<feature type="domain" description="Spore germination protein N-terminal" evidence="10">
    <location>
        <begin position="22"/>
        <end position="192"/>
    </location>
</feature>
<evidence type="ECO:0000256" key="5">
    <source>
        <dbReference type="ARBA" id="ARBA00023136"/>
    </source>
</evidence>
<comment type="caution">
    <text evidence="11">The sequence shown here is derived from an EMBL/GenBank/DDBJ whole genome shotgun (WGS) entry which is preliminary data.</text>
</comment>
<protein>
    <submittedName>
        <fullName evidence="11">Ger(X)C family spore germination protein</fullName>
    </submittedName>
</protein>
<evidence type="ECO:0000259" key="9">
    <source>
        <dbReference type="Pfam" id="PF05504"/>
    </source>
</evidence>
<gene>
    <name evidence="11" type="ORF">KQI86_13180</name>
</gene>